<comment type="caution">
    <text evidence="1">The sequence shown here is derived from an EMBL/GenBank/DDBJ whole genome shotgun (WGS) entry which is preliminary data.</text>
</comment>
<protein>
    <submittedName>
        <fullName evidence="1">Uncharacterized protein</fullName>
    </submittedName>
</protein>
<proteinExistence type="predicted"/>
<reference evidence="1 2" key="1">
    <citation type="submission" date="2017-04" db="EMBL/GenBank/DDBJ databases">
        <title>High diversity of culturable Acinetobacter species in natural soil and water ecosystems.</title>
        <authorList>
            <person name="Nemec A."/>
            <person name="Radolfova-Krizova L."/>
        </authorList>
    </citation>
    <scope>NUCLEOTIDE SEQUENCE [LARGE SCALE GENOMIC DNA]</scope>
    <source>
        <strain evidence="1 2">ANC 4999</strain>
    </source>
</reference>
<organism evidence="1 2">
    <name type="scientific">Acinetobacter silvestris</name>
    <dbReference type="NCBI Taxonomy" id="1977882"/>
    <lineage>
        <taxon>Bacteria</taxon>
        <taxon>Pseudomonadati</taxon>
        <taxon>Pseudomonadota</taxon>
        <taxon>Gammaproteobacteria</taxon>
        <taxon>Moraxellales</taxon>
        <taxon>Moraxellaceae</taxon>
        <taxon>Acinetobacter</taxon>
    </lineage>
</organism>
<dbReference type="STRING" id="1977882.B9T28_07375"/>
<gene>
    <name evidence="1" type="ORF">B9T28_07375</name>
</gene>
<dbReference type="RefSeq" id="WP_086203351.1">
    <property type="nucleotide sequence ID" value="NZ_NEGB01000003.1"/>
</dbReference>
<dbReference type="EMBL" id="NEGB01000003">
    <property type="protein sequence ID" value="OTG66009.1"/>
    <property type="molecule type" value="Genomic_DNA"/>
</dbReference>
<dbReference type="OrthoDB" id="6660515at2"/>
<evidence type="ECO:0000313" key="2">
    <source>
        <dbReference type="Proteomes" id="UP000242765"/>
    </source>
</evidence>
<dbReference type="AlphaFoldDB" id="A0A1Y3CFZ0"/>
<sequence>MAMNVNRVEHQRSVLAALGIDIWMPKSGVQARSYQNTLYRDVVMPEALPVVVVPEINFQAAIPLATMPDQQVMRQADVTILRVDENSQPSNTIRPLQNIKETAKELKNDIELSTLLKIDAFELQAYCLEHCVLVINATQLSAEQLQLWRNIRTAKIGTYAELKWPFPLLQFQDARGAYLYIQGFLDALTQDKQVLGLGEIPHWHNQKIIALASLQDMLDQPILKKRLWQFMQN</sequence>
<dbReference type="Proteomes" id="UP000242765">
    <property type="component" value="Unassembled WGS sequence"/>
</dbReference>
<name>A0A1Y3CFZ0_9GAMM</name>
<accession>A0A1Y3CFZ0</accession>
<evidence type="ECO:0000313" key="1">
    <source>
        <dbReference type="EMBL" id="OTG66009.1"/>
    </source>
</evidence>
<keyword evidence="2" id="KW-1185">Reference proteome</keyword>